<keyword evidence="4 6" id="KW-1133">Transmembrane helix</keyword>
<keyword evidence="3 6" id="KW-0812">Transmembrane</keyword>
<dbReference type="InterPro" id="IPR003689">
    <property type="entry name" value="ZIP"/>
</dbReference>
<reference evidence="8" key="1">
    <citation type="submission" date="2025-08" db="UniProtKB">
        <authorList>
            <consortium name="RefSeq"/>
        </authorList>
    </citation>
    <scope>IDENTIFICATION</scope>
    <source>
        <tissue evidence="8">Muscle</tissue>
    </source>
</reference>
<protein>
    <submittedName>
        <fullName evidence="8">Zinc transporter ZIP8-like</fullName>
    </submittedName>
</protein>
<organism evidence="7 8">
    <name type="scientific">Limulus polyphemus</name>
    <name type="common">Atlantic horseshoe crab</name>
    <dbReference type="NCBI Taxonomy" id="6850"/>
    <lineage>
        <taxon>Eukaryota</taxon>
        <taxon>Metazoa</taxon>
        <taxon>Ecdysozoa</taxon>
        <taxon>Arthropoda</taxon>
        <taxon>Chelicerata</taxon>
        <taxon>Merostomata</taxon>
        <taxon>Xiphosura</taxon>
        <taxon>Limulidae</taxon>
        <taxon>Limulus</taxon>
    </lineage>
</organism>
<dbReference type="RefSeq" id="XP_022252668.1">
    <property type="nucleotide sequence ID" value="XM_022396960.1"/>
</dbReference>
<gene>
    <name evidence="8" type="primary">LOC111088075</name>
</gene>
<evidence type="ECO:0000256" key="2">
    <source>
        <dbReference type="ARBA" id="ARBA00006939"/>
    </source>
</evidence>
<evidence type="ECO:0000256" key="4">
    <source>
        <dbReference type="ARBA" id="ARBA00022989"/>
    </source>
</evidence>
<comment type="subcellular location">
    <subcellularLocation>
        <location evidence="1">Membrane</location>
        <topology evidence="1">Multi-pass membrane protein</topology>
    </subcellularLocation>
</comment>
<evidence type="ECO:0000256" key="1">
    <source>
        <dbReference type="ARBA" id="ARBA00004141"/>
    </source>
</evidence>
<dbReference type="Pfam" id="PF02535">
    <property type="entry name" value="Zip"/>
    <property type="match status" value="1"/>
</dbReference>
<dbReference type="PANTHER" id="PTHR12191">
    <property type="entry name" value="SOLUTE CARRIER FAMILY 39"/>
    <property type="match status" value="1"/>
</dbReference>
<dbReference type="Proteomes" id="UP000694941">
    <property type="component" value="Unplaced"/>
</dbReference>
<keyword evidence="7" id="KW-1185">Reference proteome</keyword>
<name>A0ABM1T9W2_LIMPO</name>
<keyword evidence="5 6" id="KW-0472">Membrane</keyword>
<evidence type="ECO:0000256" key="3">
    <source>
        <dbReference type="ARBA" id="ARBA00022692"/>
    </source>
</evidence>
<accession>A0ABM1T9W2</accession>
<evidence type="ECO:0000313" key="7">
    <source>
        <dbReference type="Proteomes" id="UP000694941"/>
    </source>
</evidence>
<dbReference type="PANTHER" id="PTHR12191:SF37">
    <property type="entry name" value="ZINC TRANSPORTER FOI"/>
    <property type="match status" value="1"/>
</dbReference>
<feature type="transmembrane region" description="Helical" evidence="6">
    <location>
        <begin position="61"/>
        <end position="81"/>
    </location>
</feature>
<feature type="transmembrane region" description="Helical" evidence="6">
    <location>
        <begin position="125"/>
        <end position="146"/>
    </location>
</feature>
<evidence type="ECO:0000256" key="5">
    <source>
        <dbReference type="ARBA" id="ARBA00023136"/>
    </source>
</evidence>
<sequence length="156" mass="16969">MIIFGDGLHYFIDGLSIGAAFTNSILSGISISVAVFCEELPHELGEFAILLNAGMTLRQAVLYNFLSACTCYIGLVFGILLGDFTHGTPHTFALVGGMFLYISLVDIMGEMNEATKNVKNDGLKFFTLQNISIIVGVVAVFLMAMYSEIISFETME</sequence>
<proteinExistence type="inferred from homology"/>
<dbReference type="InterPro" id="IPR050799">
    <property type="entry name" value="ZIP_Transporter"/>
</dbReference>
<evidence type="ECO:0000256" key="6">
    <source>
        <dbReference type="SAM" id="Phobius"/>
    </source>
</evidence>
<evidence type="ECO:0000313" key="8">
    <source>
        <dbReference type="RefSeq" id="XP_022252668.1"/>
    </source>
</evidence>
<comment type="similarity">
    <text evidence="2">Belongs to the ZIP transporter (TC 2.A.5) family.</text>
</comment>
<dbReference type="GeneID" id="111088075"/>
<feature type="transmembrane region" description="Helical" evidence="6">
    <location>
        <begin position="87"/>
        <end position="104"/>
    </location>
</feature>